<comment type="cofactor">
    <cofactor evidence="1">
        <name>Zn(2+)</name>
        <dbReference type="ChEBI" id="CHEBI:29105"/>
    </cofactor>
</comment>
<evidence type="ECO:0000256" key="6">
    <source>
        <dbReference type="ARBA" id="ARBA00022771"/>
    </source>
</evidence>
<comment type="caution">
    <text evidence="18">The sequence shown here is derived from an EMBL/GenBank/DDBJ whole genome shotgun (WGS) entry which is preliminary data.</text>
</comment>
<dbReference type="GO" id="GO:0003684">
    <property type="term" value="F:damaged DNA binding"/>
    <property type="evidence" value="ECO:0007669"/>
    <property type="project" value="InterPro"/>
</dbReference>
<dbReference type="InterPro" id="IPR015886">
    <property type="entry name" value="H2TH_FPG"/>
</dbReference>
<comment type="catalytic activity">
    <reaction evidence="14">
        <text>2'-deoxyribonucleotide-(2'-deoxyribose 5'-phosphate)-2'-deoxyribonucleotide-DNA = a 3'-end 2'-deoxyribonucleotide-(2,3-dehydro-2,3-deoxyribose 5'-phosphate)-DNA + a 5'-end 5'-phospho-2'-deoxyribonucleoside-DNA + H(+)</text>
        <dbReference type="Rhea" id="RHEA:66592"/>
        <dbReference type="Rhea" id="RHEA-COMP:13180"/>
        <dbReference type="Rhea" id="RHEA-COMP:16897"/>
        <dbReference type="Rhea" id="RHEA-COMP:17067"/>
        <dbReference type="ChEBI" id="CHEBI:15378"/>
        <dbReference type="ChEBI" id="CHEBI:136412"/>
        <dbReference type="ChEBI" id="CHEBI:157695"/>
        <dbReference type="ChEBI" id="CHEBI:167181"/>
        <dbReference type="EC" id="4.2.99.18"/>
    </reaction>
</comment>
<evidence type="ECO:0000256" key="1">
    <source>
        <dbReference type="ARBA" id="ARBA00001947"/>
    </source>
</evidence>
<dbReference type="PROSITE" id="PS01242">
    <property type="entry name" value="ZF_FPG_1"/>
    <property type="match status" value="1"/>
</dbReference>
<evidence type="ECO:0000256" key="8">
    <source>
        <dbReference type="ARBA" id="ARBA00022833"/>
    </source>
</evidence>
<evidence type="ECO:0000256" key="13">
    <source>
        <dbReference type="ARBA" id="ARBA00023295"/>
    </source>
</evidence>
<dbReference type="RefSeq" id="WP_122197893.1">
    <property type="nucleotide sequence ID" value="NZ_JBHSKC010000003.1"/>
</dbReference>
<reference evidence="18 19" key="1">
    <citation type="submission" date="2018-10" db="EMBL/GenBank/DDBJ databases">
        <title>Isolation from soil.</title>
        <authorList>
            <person name="Hu J."/>
        </authorList>
    </citation>
    <scope>NUCLEOTIDE SEQUENCE [LARGE SCALE GENOMIC DNA]</scope>
    <source>
        <strain evidence="18 19">NEAU-Ht49</strain>
    </source>
</reference>
<dbReference type="Pfam" id="PF01149">
    <property type="entry name" value="Fapy_DNA_glyco"/>
    <property type="match status" value="1"/>
</dbReference>
<evidence type="ECO:0000256" key="11">
    <source>
        <dbReference type="ARBA" id="ARBA00023239"/>
    </source>
</evidence>
<keyword evidence="9" id="KW-0238">DNA-binding</keyword>
<dbReference type="Gene3D" id="3.20.190.10">
    <property type="entry name" value="MutM-like, N-terminal"/>
    <property type="match status" value="1"/>
</dbReference>
<dbReference type="Pfam" id="PF06827">
    <property type="entry name" value="zf-FPG_IleRS"/>
    <property type="match status" value="1"/>
</dbReference>
<dbReference type="InterPro" id="IPR044090">
    <property type="entry name" value="Nei2_N"/>
</dbReference>
<dbReference type="GO" id="GO:0008270">
    <property type="term" value="F:zinc ion binding"/>
    <property type="evidence" value="ECO:0007669"/>
    <property type="project" value="UniProtKB-KW"/>
</dbReference>
<evidence type="ECO:0000256" key="2">
    <source>
        <dbReference type="ARBA" id="ARBA00009409"/>
    </source>
</evidence>
<evidence type="ECO:0000259" key="17">
    <source>
        <dbReference type="PROSITE" id="PS51068"/>
    </source>
</evidence>
<dbReference type="SUPFAM" id="SSF81624">
    <property type="entry name" value="N-terminal domain of MutM-like DNA repair proteins"/>
    <property type="match status" value="1"/>
</dbReference>
<evidence type="ECO:0000256" key="14">
    <source>
        <dbReference type="ARBA" id="ARBA00044632"/>
    </source>
</evidence>
<dbReference type="InterPro" id="IPR012319">
    <property type="entry name" value="FPG_cat"/>
</dbReference>
<dbReference type="Pfam" id="PF06831">
    <property type="entry name" value="H2TH"/>
    <property type="match status" value="1"/>
</dbReference>
<feature type="domain" description="FPG-type" evidence="16">
    <location>
        <begin position="219"/>
        <end position="257"/>
    </location>
</feature>
<keyword evidence="19" id="KW-1185">Reference proteome</keyword>
<evidence type="ECO:0000313" key="19">
    <source>
        <dbReference type="Proteomes" id="UP000282674"/>
    </source>
</evidence>
<dbReference type="PANTHER" id="PTHR42697">
    <property type="entry name" value="ENDONUCLEASE 8"/>
    <property type="match status" value="1"/>
</dbReference>
<dbReference type="SMART" id="SM00898">
    <property type="entry name" value="Fapy_DNA_glyco"/>
    <property type="match status" value="1"/>
</dbReference>
<keyword evidence="5" id="KW-0227">DNA damage</keyword>
<feature type="domain" description="Formamidopyrimidine-DNA glycosylase catalytic" evidence="17">
    <location>
        <begin position="2"/>
        <end position="98"/>
    </location>
</feature>
<dbReference type="InterPro" id="IPR010663">
    <property type="entry name" value="Znf_FPG/IleRS"/>
</dbReference>
<dbReference type="GO" id="GO:0140078">
    <property type="term" value="F:class I DNA-(apurinic or apyrimidinic site) endonuclease activity"/>
    <property type="evidence" value="ECO:0007669"/>
    <property type="project" value="UniProtKB-EC"/>
</dbReference>
<dbReference type="InterPro" id="IPR035937">
    <property type="entry name" value="FPG_N"/>
</dbReference>
<keyword evidence="4" id="KW-0479">Metal-binding</keyword>
<protein>
    <recommendedName>
        <fullName evidence="3">DNA-(apurinic or apyrimidinic site) lyase</fullName>
        <ecNumber evidence="3">4.2.99.18</ecNumber>
    </recommendedName>
</protein>
<dbReference type="InterPro" id="IPR000214">
    <property type="entry name" value="Znf_DNA_glyclase/AP_lyase"/>
</dbReference>
<organism evidence="18 19">
    <name type="scientific">Actinomadura harenae</name>
    <dbReference type="NCBI Taxonomy" id="2483351"/>
    <lineage>
        <taxon>Bacteria</taxon>
        <taxon>Bacillati</taxon>
        <taxon>Actinomycetota</taxon>
        <taxon>Actinomycetes</taxon>
        <taxon>Streptosporangiales</taxon>
        <taxon>Thermomonosporaceae</taxon>
        <taxon>Actinomadura</taxon>
    </lineage>
</organism>
<gene>
    <name evidence="18" type="ORF">EBO15_30355</name>
</gene>
<evidence type="ECO:0000256" key="3">
    <source>
        <dbReference type="ARBA" id="ARBA00012720"/>
    </source>
</evidence>
<dbReference type="InterPro" id="IPR015887">
    <property type="entry name" value="DNA_glyclase_Znf_dom_DNA_BS"/>
</dbReference>
<dbReference type="SUPFAM" id="SSF57716">
    <property type="entry name" value="Glucocorticoid receptor-like (DNA-binding domain)"/>
    <property type="match status" value="1"/>
</dbReference>
<evidence type="ECO:0000256" key="10">
    <source>
        <dbReference type="ARBA" id="ARBA00023204"/>
    </source>
</evidence>
<dbReference type="CDD" id="cd08971">
    <property type="entry name" value="AcNei2_N"/>
    <property type="match status" value="1"/>
</dbReference>
<dbReference type="PROSITE" id="PS51066">
    <property type="entry name" value="ZF_FPG_2"/>
    <property type="match status" value="1"/>
</dbReference>
<evidence type="ECO:0000256" key="9">
    <source>
        <dbReference type="ARBA" id="ARBA00023125"/>
    </source>
</evidence>
<keyword evidence="6 15" id="KW-0863">Zinc-finger</keyword>
<dbReference type="GO" id="GO:0000703">
    <property type="term" value="F:oxidized pyrimidine nucleobase lesion DNA N-glycosylase activity"/>
    <property type="evidence" value="ECO:0007669"/>
    <property type="project" value="TreeGrafter"/>
</dbReference>
<dbReference type="EMBL" id="RFFG01000071">
    <property type="protein sequence ID" value="RMI39254.1"/>
    <property type="molecule type" value="Genomic_DNA"/>
</dbReference>
<dbReference type="Proteomes" id="UP000282674">
    <property type="component" value="Unassembled WGS sequence"/>
</dbReference>
<dbReference type="GO" id="GO:0006284">
    <property type="term" value="P:base-excision repair"/>
    <property type="evidence" value="ECO:0007669"/>
    <property type="project" value="InterPro"/>
</dbReference>
<evidence type="ECO:0000256" key="5">
    <source>
        <dbReference type="ARBA" id="ARBA00022763"/>
    </source>
</evidence>
<keyword evidence="10" id="KW-0234">DNA repair</keyword>
<proteinExistence type="inferred from homology"/>
<keyword evidence="13" id="KW-0326">Glycosidase</keyword>
<dbReference type="SUPFAM" id="SSF46946">
    <property type="entry name" value="S13-like H2TH domain"/>
    <property type="match status" value="1"/>
</dbReference>
<keyword evidence="11" id="KW-0456">Lyase</keyword>
<evidence type="ECO:0000256" key="12">
    <source>
        <dbReference type="ARBA" id="ARBA00023268"/>
    </source>
</evidence>
<comment type="similarity">
    <text evidence="2">Belongs to the FPG family.</text>
</comment>
<evidence type="ECO:0000256" key="7">
    <source>
        <dbReference type="ARBA" id="ARBA00022801"/>
    </source>
</evidence>
<dbReference type="PROSITE" id="PS51068">
    <property type="entry name" value="FPG_CAT"/>
    <property type="match status" value="1"/>
</dbReference>
<keyword evidence="8" id="KW-0862">Zinc</keyword>
<dbReference type="SMART" id="SM01232">
    <property type="entry name" value="H2TH"/>
    <property type="match status" value="1"/>
</dbReference>
<accession>A0A3M2LP56</accession>
<dbReference type="OrthoDB" id="9800855at2"/>
<dbReference type="Gene3D" id="1.10.8.50">
    <property type="match status" value="1"/>
</dbReference>
<dbReference type="PANTHER" id="PTHR42697:SF1">
    <property type="entry name" value="ENDONUCLEASE 8"/>
    <property type="match status" value="1"/>
</dbReference>
<keyword evidence="7" id="KW-0378">Hydrolase</keyword>
<dbReference type="InterPro" id="IPR010979">
    <property type="entry name" value="Ribosomal_uS13-like_H2TH"/>
</dbReference>
<evidence type="ECO:0000256" key="15">
    <source>
        <dbReference type="PROSITE-ProRule" id="PRU00391"/>
    </source>
</evidence>
<sequence length="259" mass="28320">MPEGDTIFLAARRLRDALAGRPLTLSDFRVPRYATLDLRGRAVDDVVPRGKHLLTRVEGGLTVHTHLKMDGEWRIRPAGAPPRDPRVRLVLANAEWMAAGYSLGTVEVLPTGEEDRAVGGLGPDLLGPDWDAAEAVRRLTRAPGRAVGEALLDQILLAGIGNVYKSEVLFLRGVHPWTPVGAVRDPDGMVGLARRLLMANRLRHGHVTTGDLRPGRRNWVYGRAGRPCLRCGTPVRRADQGPVAGERVTFWCPRCQPGP</sequence>
<dbReference type="AlphaFoldDB" id="A0A3M2LP56"/>
<keyword evidence="12" id="KW-0511">Multifunctional enzyme</keyword>
<evidence type="ECO:0000313" key="18">
    <source>
        <dbReference type="EMBL" id="RMI39254.1"/>
    </source>
</evidence>
<name>A0A3M2LP56_9ACTN</name>
<evidence type="ECO:0000259" key="16">
    <source>
        <dbReference type="PROSITE" id="PS51066"/>
    </source>
</evidence>
<evidence type="ECO:0000256" key="4">
    <source>
        <dbReference type="ARBA" id="ARBA00022723"/>
    </source>
</evidence>
<dbReference type="EC" id="4.2.99.18" evidence="3"/>